<evidence type="ECO:0000313" key="2">
    <source>
        <dbReference type="Proteomes" id="UP000316360"/>
    </source>
</evidence>
<dbReference type="Gene3D" id="3.90.550.10">
    <property type="entry name" value="Spore Coat Polysaccharide Biosynthesis Protein SpsA, Chain A"/>
    <property type="match status" value="1"/>
</dbReference>
<accession>A0A523S1N2</accession>
<keyword evidence="1" id="KW-0808">Transferase</keyword>
<proteinExistence type="predicted"/>
<gene>
    <name evidence="1" type="ORF">E3J84_02250</name>
</gene>
<organism evidence="1 2">
    <name type="scientific">Aerophobetes bacterium</name>
    <dbReference type="NCBI Taxonomy" id="2030807"/>
    <lineage>
        <taxon>Bacteria</taxon>
        <taxon>Candidatus Aerophobota</taxon>
    </lineage>
</organism>
<name>A0A523S1N2_UNCAE</name>
<feature type="non-terminal residue" evidence="1">
    <location>
        <position position="1"/>
    </location>
</feature>
<dbReference type="PANTHER" id="PTHR43179">
    <property type="entry name" value="RHAMNOSYLTRANSFERASE WBBL"/>
    <property type="match status" value="1"/>
</dbReference>
<dbReference type="Proteomes" id="UP000316360">
    <property type="component" value="Unassembled WGS sequence"/>
</dbReference>
<dbReference type="Pfam" id="PF13641">
    <property type="entry name" value="Glyco_tranf_2_3"/>
    <property type="match status" value="1"/>
</dbReference>
<dbReference type="GO" id="GO:0016740">
    <property type="term" value="F:transferase activity"/>
    <property type="evidence" value="ECO:0007669"/>
    <property type="project" value="UniProtKB-KW"/>
</dbReference>
<comment type="caution">
    <text evidence="1">The sequence shown here is derived from an EMBL/GenBank/DDBJ whole genome shotgun (WGS) entry which is preliminary data.</text>
</comment>
<dbReference type="PANTHER" id="PTHR43179:SF7">
    <property type="entry name" value="RHAMNOSYLTRANSFERASE WBBL"/>
    <property type="match status" value="1"/>
</dbReference>
<dbReference type="SUPFAM" id="SSF53448">
    <property type="entry name" value="Nucleotide-diphospho-sugar transferases"/>
    <property type="match status" value="1"/>
</dbReference>
<dbReference type="EMBL" id="SOKJ01000119">
    <property type="protein sequence ID" value="TET11948.1"/>
    <property type="molecule type" value="Genomic_DNA"/>
</dbReference>
<dbReference type="AlphaFoldDB" id="A0A523S1N2"/>
<protein>
    <submittedName>
        <fullName evidence="1">Glycosyltransferase family 2 protein</fullName>
    </submittedName>
</protein>
<evidence type="ECO:0000313" key="1">
    <source>
        <dbReference type="EMBL" id="TET11948.1"/>
    </source>
</evidence>
<reference evidence="1 2" key="1">
    <citation type="submission" date="2019-03" db="EMBL/GenBank/DDBJ databases">
        <title>Metabolic potential of uncultured bacteria and archaea associated with petroleum seepage in deep-sea sediments.</title>
        <authorList>
            <person name="Dong X."/>
            <person name="Hubert C."/>
        </authorList>
    </citation>
    <scope>NUCLEOTIDE SEQUENCE [LARGE SCALE GENOMIC DNA]</scope>
    <source>
        <strain evidence="1">E44_bin7</strain>
    </source>
</reference>
<dbReference type="InterPro" id="IPR029044">
    <property type="entry name" value="Nucleotide-diphossugar_trans"/>
</dbReference>
<sequence length="255" mass="30183">NNQAIRRGKGRYILLLNPDSIFLNDSLSQMIRFMDQHPEVGALGCKVLNADYTIQTSTAHFPNLFTEFLRVFQLKKIVPGIRMREKIGQRWSRLLGSTLREYLRVYWDSERVRVVSWATGACLLARRKAVEDVGLMDEGFFMYYEDTDWCYRMHQKGWKICYFPLFQVVHYVGESNGKFNPQVFVERQKSMYHYFRKHHNETAVFLLSLIVRSGLTLRLMRLLALYPFIKIIKSDQKGFRKTYQTYLKSMAVKAF</sequence>